<dbReference type="InterPro" id="IPR006694">
    <property type="entry name" value="Fatty_acid_hydroxylase"/>
</dbReference>
<reference evidence="7" key="1">
    <citation type="submission" date="2016-10" db="EMBL/GenBank/DDBJ databases">
        <authorList>
            <person name="Varghese N."/>
            <person name="Submissions S."/>
        </authorList>
    </citation>
    <scope>NUCLEOTIDE SEQUENCE [LARGE SCALE GENOMIC DNA]</scope>
    <source>
        <strain evidence="7">CGMCC 1.6981</strain>
    </source>
</reference>
<comment type="similarity">
    <text evidence="1">Belongs to the sterol desaturase family.</text>
</comment>
<protein>
    <submittedName>
        <fullName evidence="6">Beta-carotene 3-hydroxylase</fullName>
    </submittedName>
</protein>
<feature type="transmembrane region" description="Helical" evidence="4">
    <location>
        <begin position="78"/>
        <end position="94"/>
    </location>
</feature>
<dbReference type="GO" id="GO:0016123">
    <property type="term" value="P:xanthophyll biosynthetic process"/>
    <property type="evidence" value="ECO:0007669"/>
    <property type="project" value="TreeGrafter"/>
</dbReference>
<dbReference type="InterPro" id="IPR045019">
    <property type="entry name" value="BETA-OHASE-like"/>
</dbReference>
<keyword evidence="4" id="KW-1133">Transmembrane helix</keyword>
<dbReference type="Proteomes" id="UP000198693">
    <property type="component" value="Unassembled WGS sequence"/>
</dbReference>
<evidence type="ECO:0000256" key="1">
    <source>
        <dbReference type="ARBA" id="ARBA00009324"/>
    </source>
</evidence>
<name>A0A1I7IYH5_9GAMM</name>
<evidence type="ECO:0000256" key="3">
    <source>
        <dbReference type="ARBA" id="ARBA00023002"/>
    </source>
</evidence>
<evidence type="ECO:0000256" key="2">
    <source>
        <dbReference type="ARBA" id="ARBA00022746"/>
    </source>
</evidence>
<dbReference type="Pfam" id="PF04116">
    <property type="entry name" value="FA_hydroxylase"/>
    <property type="match status" value="1"/>
</dbReference>
<accession>A0A1I7IYH5</accession>
<dbReference type="PANTHER" id="PTHR31899:SF9">
    <property type="entry name" value="BETA-CAROTENE 3-HYDROXYLASE 1, CHLOROPLASTIC"/>
    <property type="match status" value="1"/>
</dbReference>
<evidence type="ECO:0000313" key="6">
    <source>
        <dbReference type="EMBL" id="SFU77999.1"/>
    </source>
</evidence>
<dbReference type="RefSeq" id="WP_089796288.1">
    <property type="nucleotide sequence ID" value="NZ_FPBP01000008.1"/>
</dbReference>
<keyword evidence="7" id="KW-1185">Reference proteome</keyword>
<feature type="transmembrane region" description="Helical" evidence="4">
    <location>
        <begin position="6"/>
        <end position="23"/>
    </location>
</feature>
<keyword evidence="4" id="KW-0472">Membrane</keyword>
<keyword evidence="2" id="KW-0125">Carotenoid biosynthesis</keyword>
<dbReference type="EMBL" id="FPBP01000008">
    <property type="protein sequence ID" value="SFU77999.1"/>
    <property type="molecule type" value="Genomic_DNA"/>
</dbReference>
<evidence type="ECO:0000313" key="7">
    <source>
        <dbReference type="Proteomes" id="UP000198693"/>
    </source>
</evidence>
<keyword evidence="4" id="KW-0812">Transmembrane</keyword>
<evidence type="ECO:0000259" key="5">
    <source>
        <dbReference type="Pfam" id="PF04116"/>
    </source>
</evidence>
<dbReference type="AlphaFoldDB" id="A0A1I7IYH5"/>
<organism evidence="6 7">
    <name type="scientific">Halomonas korlensis</name>
    <dbReference type="NCBI Taxonomy" id="463301"/>
    <lineage>
        <taxon>Bacteria</taxon>
        <taxon>Pseudomonadati</taxon>
        <taxon>Pseudomonadota</taxon>
        <taxon>Gammaproteobacteria</taxon>
        <taxon>Oceanospirillales</taxon>
        <taxon>Halomonadaceae</taxon>
        <taxon>Halomonas</taxon>
    </lineage>
</organism>
<feature type="domain" description="Fatty acid hydroxylase" evidence="5">
    <location>
        <begin position="13"/>
        <end position="138"/>
    </location>
</feature>
<gene>
    <name evidence="6" type="ORF">SAMN04487955_108155</name>
</gene>
<dbReference type="PANTHER" id="PTHR31899">
    <property type="entry name" value="BETA-CAROTENE 3-HYDROXYLASE 1, CHLOROPLASTIC"/>
    <property type="match status" value="1"/>
</dbReference>
<proteinExistence type="inferred from homology"/>
<sequence length="168" mass="19334">MSTWLVNALILSVTVVGMEYFAWAMHRYVMHGWGWGWHRSHHEPGRGLLEKNDRYALVFAGIAIGFIVHGAADHGPTYWIGMGATVYGVLYFIVHDGMVHKRWPFRYIPRKGYLKRLYQAHRMHHAVHGREGCVSFGFLIAPPIQTIRAQLKENIRSGRARVSEQWPG</sequence>
<dbReference type="OrthoDB" id="5243888at2"/>
<dbReference type="GO" id="GO:0010291">
    <property type="term" value="F:beta-carotene 3-hydroxylase activity"/>
    <property type="evidence" value="ECO:0007669"/>
    <property type="project" value="TreeGrafter"/>
</dbReference>
<dbReference type="STRING" id="463301.SAMN04487955_108155"/>
<keyword evidence="3" id="KW-0560">Oxidoreductase</keyword>
<dbReference type="GO" id="GO:0005506">
    <property type="term" value="F:iron ion binding"/>
    <property type="evidence" value="ECO:0007669"/>
    <property type="project" value="InterPro"/>
</dbReference>
<dbReference type="GO" id="GO:0016119">
    <property type="term" value="P:carotene metabolic process"/>
    <property type="evidence" value="ECO:0007669"/>
    <property type="project" value="TreeGrafter"/>
</dbReference>
<feature type="transmembrane region" description="Helical" evidence="4">
    <location>
        <begin position="55"/>
        <end position="72"/>
    </location>
</feature>
<evidence type="ECO:0000256" key="4">
    <source>
        <dbReference type="SAM" id="Phobius"/>
    </source>
</evidence>